<keyword evidence="4 11" id="KW-0812">Transmembrane</keyword>
<evidence type="ECO:0000256" key="9">
    <source>
        <dbReference type="ARBA" id="ARBA00023136"/>
    </source>
</evidence>
<dbReference type="GO" id="GO:0006605">
    <property type="term" value="P:protein targeting"/>
    <property type="evidence" value="ECO:0007669"/>
    <property type="project" value="InterPro"/>
</dbReference>
<dbReference type="PRINTS" id="PR00351">
    <property type="entry name" value="OM20RECEPTOR"/>
</dbReference>
<dbReference type="SUPFAM" id="SSF47157">
    <property type="entry name" value="Mitochondrial import receptor subunit Tom20"/>
    <property type="match status" value="1"/>
</dbReference>
<keyword evidence="7 11" id="KW-1133">Transmembrane helix</keyword>
<dbReference type="InterPro" id="IPR023392">
    <property type="entry name" value="Tom20_dom_sf"/>
</dbReference>
<evidence type="ECO:0000313" key="12">
    <source>
        <dbReference type="EMBL" id="TFY72901.1"/>
    </source>
</evidence>
<comment type="similarity">
    <text evidence="2">Belongs to the Tom20 family.</text>
</comment>
<dbReference type="GO" id="GO:0030943">
    <property type="term" value="F:mitochondrion targeting sequence binding"/>
    <property type="evidence" value="ECO:0007669"/>
    <property type="project" value="TreeGrafter"/>
</dbReference>
<accession>A0A4Y9ZGF2</accession>
<evidence type="ECO:0000256" key="8">
    <source>
        <dbReference type="ARBA" id="ARBA00023128"/>
    </source>
</evidence>
<dbReference type="InterPro" id="IPR002056">
    <property type="entry name" value="MAS20"/>
</dbReference>
<proteinExistence type="inferred from homology"/>
<evidence type="ECO:0000256" key="6">
    <source>
        <dbReference type="ARBA" id="ARBA00022927"/>
    </source>
</evidence>
<evidence type="ECO:0000256" key="4">
    <source>
        <dbReference type="ARBA" id="ARBA00022692"/>
    </source>
</evidence>
<comment type="caution">
    <text evidence="12">The sequence shown here is derived from an EMBL/GenBank/DDBJ whole genome shotgun (WGS) entry which is preliminary data.</text>
</comment>
<reference evidence="12 13" key="1">
    <citation type="submission" date="2019-02" db="EMBL/GenBank/DDBJ databases">
        <title>Genome sequencing of the rare red list fungi Dentipellis fragilis.</title>
        <authorList>
            <person name="Buettner E."/>
            <person name="Kellner H."/>
        </authorList>
    </citation>
    <scope>NUCLEOTIDE SEQUENCE [LARGE SCALE GENOMIC DNA]</scope>
    <source>
        <strain evidence="12 13">DSM 105465</strain>
    </source>
</reference>
<keyword evidence="6" id="KW-0653">Protein transport</keyword>
<feature type="compositionally biased region" description="Basic and acidic residues" evidence="10">
    <location>
        <begin position="167"/>
        <end position="176"/>
    </location>
</feature>
<evidence type="ECO:0000256" key="11">
    <source>
        <dbReference type="SAM" id="Phobius"/>
    </source>
</evidence>
<keyword evidence="3" id="KW-0813">Transport</keyword>
<keyword evidence="9 11" id="KW-0472">Membrane</keyword>
<dbReference type="GO" id="GO:0006886">
    <property type="term" value="P:intracellular protein transport"/>
    <property type="evidence" value="ECO:0007669"/>
    <property type="project" value="InterPro"/>
</dbReference>
<protein>
    <recommendedName>
        <fullName evidence="14">Protein import receptor MAS20</fullName>
    </recommendedName>
</protein>
<evidence type="ECO:0000313" key="13">
    <source>
        <dbReference type="Proteomes" id="UP000298327"/>
    </source>
</evidence>
<dbReference type="Proteomes" id="UP000298327">
    <property type="component" value="Unassembled WGS sequence"/>
</dbReference>
<evidence type="ECO:0000256" key="5">
    <source>
        <dbReference type="ARBA" id="ARBA00022787"/>
    </source>
</evidence>
<evidence type="ECO:0000256" key="7">
    <source>
        <dbReference type="ARBA" id="ARBA00022989"/>
    </source>
</evidence>
<dbReference type="OrthoDB" id="2154253at2759"/>
<comment type="subcellular location">
    <subcellularLocation>
        <location evidence="1">Mitochondrion outer membrane</location>
        <topology evidence="1">Single-pass membrane protein</topology>
    </subcellularLocation>
</comment>
<dbReference type="GO" id="GO:0008320">
    <property type="term" value="F:protein transmembrane transporter activity"/>
    <property type="evidence" value="ECO:0007669"/>
    <property type="project" value="TreeGrafter"/>
</dbReference>
<evidence type="ECO:0000256" key="2">
    <source>
        <dbReference type="ARBA" id="ARBA00005792"/>
    </source>
</evidence>
<evidence type="ECO:0000256" key="10">
    <source>
        <dbReference type="SAM" id="MobiDB-lite"/>
    </source>
</evidence>
<organism evidence="12 13">
    <name type="scientific">Dentipellis fragilis</name>
    <dbReference type="NCBI Taxonomy" id="205917"/>
    <lineage>
        <taxon>Eukaryota</taxon>
        <taxon>Fungi</taxon>
        <taxon>Dikarya</taxon>
        <taxon>Basidiomycota</taxon>
        <taxon>Agaricomycotina</taxon>
        <taxon>Agaricomycetes</taxon>
        <taxon>Russulales</taxon>
        <taxon>Hericiaceae</taxon>
        <taxon>Dentipellis</taxon>
    </lineage>
</organism>
<sequence>MSSTNRTSTVLTIAGVTAVSGILAYALYFDYKRRNDVSFRKKLRKEKKKVVKTAAQAAPESTGSTIGHVSDDEIRVALEKVRAEEVPPTPQEKEEFFLSQVQMGEQLCVQGPAYQLPAAMCFYRGLRVYPSPVELLMIYQNTVPEPIFKIVMQMMNMDVSEPSSSTEHAEEGHLEVSEEETSPSRRGPPSETSSQEWDKVTDPDSQPAVST</sequence>
<dbReference type="GO" id="GO:0005742">
    <property type="term" value="C:mitochondrial outer membrane translocase complex"/>
    <property type="evidence" value="ECO:0007669"/>
    <property type="project" value="InterPro"/>
</dbReference>
<evidence type="ECO:0000256" key="1">
    <source>
        <dbReference type="ARBA" id="ARBA00004572"/>
    </source>
</evidence>
<gene>
    <name evidence="12" type="ORF">EVG20_g83</name>
</gene>
<keyword evidence="8" id="KW-0496">Mitochondrion</keyword>
<dbReference type="AlphaFoldDB" id="A0A4Y9ZGF2"/>
<dbReference type="EMBL" id="SEOQ01000002">
    <property type="protein sequence ID" value="TFY72901.1"/>
    <property type="molecule type" value="Genomic_DNA"/>
</dbReference>
<dbReference type="GO" id="GO:0016031">
    <property type="term" value="P:tRNA import into mitochondrion"/>
    <property type="evidence" value="ECO:0007669"/>
    <property type="project" value="TreeGrafter"/>
</dbReference>
<evidence type="ECO:0008006" key="14">
    <source>
        <dbReference type="Google" id="ProtNLM"/>
    </source>
</evidence>
<dbReference type="GO" id="GO:0030150">
    <property type="term" value="P:protein import into mitochondrial matrix"/>
    <property type="evidence" value="ECO:0007669"/>
    <property type="project" value="TreeGrafter"/>
</dbReference>
<dbReference type="Pfam" id="PF02064">
    <property type="entry name" value="MAS20"/>
    <property type="match status" value="1"/>
</dbReference>
<dbReference type="Gene3D" id="1.20.960.10">
    <property type="entry name" value="Mitochondrial outer membrane translocase complex, subunit Tom20 domain"/>
    <property type="match status" value="1"/>
</dbReference>
<keyword evidence="13" id="KW-1185">Reference proteome</keyword>
<keyword evidence="5" id="KW-1000">Mitochondrion outer membrane</keyword>
<feature type="transmembrane region" description="Helical" evidence="11">
    <location>
        <begin position="12"/>
        <end position="31"/>
    </location>
</feature>
<name>A0A4Y9ZGF2_9AGAM</name>
<dbReference type="PANTHER" id="PTHR12430">
    <property type="entry name" value="MITOCHONDRIAL IMPORT RECEPTOR SUBUNIT TOM20"/>
    <property type="match status" value="1"/>
</dbReference>
<dbReference type="STRING" id="205917.A0A4Y9ZGF2"/>
<evidence type="ECO:0000256" key="3">
    <source>
        <dbReference type="ARBA" id="ARBA00022448"/>
    </source>
</evidence>
<dbReference type="PANTHER" id="PTHR12430:SF0">
    <property type="entry name" value="TRANSLOCASE OF OUTER MITOCHONDRIAL MEMBRANE 20"/>
    <property type="match status" value="1"/>
</dbReference>
<feature type="region of interest" description="Disordered" evidence="10">
    <location>
        <begin position="160"/>
        <end position="211"/>
    </location>
</feature>